<dbReference type="InterPro" id="IPR050879">
    <property type="entry name" value="Acyltransferase_3"/>
</dbReference>
<evidence type="ECO:0000256" key="5">
    <source>
        <dbReference type="ARBA" id="ARBA00022989"/>
    </source>
</evidence>
<dbReference type="OrthoDB" id="9796461at2"/>
<keyword evidence="7 11" id="KW-0012">Acyltransferase</keyword>
<evidence type="ECO:0000256" key="1">
    <source>
        <dbReference type="ARBA" id="ARBA00004651"/>
    </source>
</evidence>
<evidence type="ECO:0000256" key="2">
    <source>
        <dbReference type="ARBA" id="ARBA00022475"/>
    </source>
</evidence>
<evidence type="ECO:0000256" key="6">
    <source>
        <dbReference type="ARBA" id="ARBA00023136"/>
    </source>
</evidence>
<evidence type="ECO:0000313" key="12">
    <source>
        <dbReference type="Proteomes" id="UP000321464"/>
    </source>
</evidence>
<evidence type="ECO:0000259" key="9">
    <source>
        <dbReference type="Pfam" id="PF01757"/>
    </source>
</evidence>
<feature type="transmembrane region" description="Helical" evidence="8">
    <location>
        <begin position="175"/>
        <end position="194"/>
    </location>
</feature>
<dbReference type="PANTHER" id="PTHR23028">
    <property type="entry name" value="ACETYLTRANSFERASE"/>
    <property type="match status" value="1"/>
</dbReference>
<comment type="caution">
    <text evidence="11">The sequence shown here is derived from an EMBL/GenBank/DDBJ whole genome shotgun (WGS) entry which is preliminary data.</text>
</comment>
<dbReference type="InterPro" id="IPR002656">
    <property type="entry name" value="Acyl_transf_3_dom"/>
</dbReference>
<keyword evidence="2" id="KW-1003">Cell membrane</keyword>
<feature type="transmembrane region" description="Helical" evidence="8">
    <location>
        <begin position="286"/>
        <end position="307"/>
    </location>
</feature>
<feature type="domain" description="SGNH" evidence="10">
    <location>
        <begin position="415"/>
        <end position="660"/>
    </location>
</feature>
<dbReference type="Gene3D" id="3.40.50.1110">
    <property type="entry name" value="SGNH hydrolase"/>
    <property type="match status" value="1"/>
</dbReference>
<dbReference type="GO" id="GO:0016747">
    <property type="term" value="F:acyltransferase activity, transferring groups other than amino-acyl groups"/>
    <property type="evidence" value="ECO:0007669"/>
    <property type="project" value="InterPro"/>
</dbReference>
<accession>A0A512AM11</accession>
<evidence type="ECO:0000256" key="8">
    <source>
        <dbReference type="SAM" id="Phobius"/>
    </source>
</evidence>
<feature type="transmembrane region" description="Helical" evidence="8">
    <location>
        <begin position="361"/>
        <end position="383"/>
    </location>
</feature>
<name>A0A512AM11_9SPHN</name>
<evidence type="ECO:0000256" key="3">
    <source>
        <dbReference type="ARBA" id="ARBA00022679"/>
    </source>
</evidence>
<dbReference type="GO" id="GO:0016788">
    <property type="term" value="F:hydrolase activity, acting on ester bonds"/>
    <property type="evidence" value="ECO:0007669"/>
    <property type="project" value="UniProtKB-ARBA"/>
</dbReference>
<evidence type="ECO:0000259" key="10">
    <source>
        <dbReference type="Pfam" id="PF19040"/>
    </source>
</evidence>
<sequence length="665" mass="72839">MHSPTDGTIRQKGADYRPEIDGLRAFAVVSVILFHIDAALLPGGLAGVDVFFVISGYLITSKILTEADEGTFSLARFWLRRLRRIAPALLVVLLCTAVAAALILPPIQLAQFGKAIIAAVLPVSNFYLHHQPTGYFSSDSRTNPLIHMWSLAVEEQFYLLYPVVLLAILRFKPRALPAIFALALLLSLALAAVLTPRSPGAAFYYLPPRAWELMLGGVVALFERAENWTLPAARRTRPVIWLSLAGLVTATLIPGERGWFPWPGALLPCVSAAALIALLRPSDGVARILSAPPLVFVGLISYSLYLWHQPALALTRAISLNALTPTAYVAIIIAVFVLSWASWRLVEQPFRRRDLLSDRQVIAGIAVVAAALIAGGFACWYTRGWPDRLSAQTRDLMTMSQAESLRRRDCGTDDQGNPRCANMAHWPPSLALIGDSHAFALSEGFSPLAAENGRGTLTLWRSACAPILGHSNDHHVAKCMRFMDTASRRIADNRSISKVILVSRWALHLERQTFDNGEGGVEAPISGKPLPLGNRDAARFEQGLEAMIGRFQQAGKTVVILGPVPEVGWNVPEYIWKTSLLAHQAAPTTSYAHFRSRQSRTFRMLDNVARRTGATVVYPDRAFCSAATGRCITADGMVPFYTDDDHISAAGTRAIMQRFADQLLR</sequence>
<dbReference type="GO" id="GO:0009103">
    <property type="term" value="P:lipopolysaccharide biosynthetic process"/>
    <property type="evidence" value="ECO:0007669"/>
    <property type="project" value="TreeGrafter"/>
</dbReference>
<feature type="transmembrane region" description="Helical" evidence="8">
    <location>
        <begin position="85"/>
        <end position="104"/>
    </location>
</feature>
<reference evidence="11 12" key="1">
    <citation type="submission" date="2019-07" db="EMBL/GenBank/DDBJ databases">
        <title>Whole genome shotgun sequence of Novosphingobium sediminis NBRC 106119.</title>
        <authorList>
            <person name="Hosoyama A."/>
            <person name="Uohara A."/>
            <person name="Ohji S."/>
            <person name="Ichikawa N."/>
        </authorList>
    </citation>
    <scope>NUCLEOTIDE SEQUENCE [LARGE SCALE GENOMIC DNA]</scope>
    <source>
        <strain evidence="11 12">NBRC 106119</strain>
    </source>
</reference>
<evidence type="ECO:0000313" key="11">
    <source>
        <dbReference type="EMBL" id="GEO00759.1"/>
    </source>
</evidence>
<evidence type="ECO:0000256" key="7">
    <source>
        <dbReference type="ARBA" id="ARBA00023315"/>
    </source>
</evidence>
<dbReference type="EMBL" id="BJYR01000017">
    <property type="protein sequence ID" value="GEO00759.1"/>
    <property type="molecule type" value="Genomic_DNA"/>
</dbReference>
<feature type="domain" description="Acyltransferase 3" evidence="9">
    <location>
        <begin position="18"/>
        <end position="343"/>
    </location>
</feature>
<comment type="subcellular location">
    <subcellularLocation>
        <location evidence="1">Cell membrane</location>
        <topology evidence="1">Multi-pass membrane protein</topology>
    </subcellularLocation>
</comment>
<dbReference type="Pfam" id="PF01757">
    <property type="entry name" value="Acyl_transf_3"/>
    <property type="match status" value="1"/>
</dbReference>
<dbReference type="InterPro" id="IPR043968">
    <property type="entry name" value="SGNH"/>
</dbReference>
<dbReference type="GO" id="GO:0005886">
    <property type="term" value="C:plasma membrane"/>
    <property type="evidence" value="ECO:0007669"/>
    <property type="project" value="UniProtKB-SubCell"/>
</dbReference>
<protein>
    <submittedName>
        <fullName evidence="11">Acyltransferase</fullName>
    </submittedName>
</protein>
<dbReference type="Pfam" id="PF19040">
    <property type="entry name" value="SGNH"/>
    <property type="match status" value="1"/>
</dbReference>
<keyword evidence="6 8" id="KW-0472">Membrane</keyword>
<dbReference type="AlphaFoldDB" id="A0A512AM11"/>
<evidence type="ECO:0000256" key="4">
    <source>
        <dbReference type="ARBA" id="ARBA00022692"/>
    </source>
</evidence>
<feature type="transmembrane region" description="Helical" evidence="8">
    <location>
        <begin position="260"/>
        <end position="279"/>
    </location>
</feature>
<feature type="transmembrane region" description="Helical" evidence="8">
    <location>
        <begin position="149"/>
        <end position="169"/>
    </location>
</feature>
<dbReference type="PANTHER" id="PTHR23028:SF53">
    <property type="entry name" value="ACYL_TRANSF_3 DOMAIN-CONTAINING PROTEIN"/>
    <property type="match status" value="1"/>
</dbReference>
<dbReference type="SUPFAM" id="SSF52266">
    <property type="entry name" value="SGNH hydrolase"/>
    <property type="match status" value="1"/>
</dbReference>
<dbReference type="RefSeq" id="WP_147160090.1">
    <property type="nucleotide sequence ID" value="NZ_BJYR01000017.1"/>
</dbReference>
<keyword evidence="12" id="KW-1185">Reference proteome</keyword>
<dbReference type="InterPro" id="IPR036514">
    <property type="entry name" value="SGNH_hydro_sf"/>
</dbReference>
<keyword evidence="4 8" id="KW-0812">Transmembrane</keyword>
<keyword evidence="3 11" id="KW-0808">Transferase</keyword>
<keyword evidence="5 8" id="KW-1133">Transmembrane helix</keyword>
<proteinExistence type="predicted"/>
<feature type="transmembrane region" description="Helical" evidence="8">
    <location>
        <begin position="327"/>
        <end position="346"/>
    </location>
</feature>
<dbReference type="Proteomes" id="UP000321464">
    <property type="component" value="Unassembled WGS sequence"/>
</dbReference>
<gene>
    <name evidence="11" type="ORF">NSE01_25910</name>
</gene>
<organism evidence="11 12">
    <name type="scientific">Novosphingobium sediminis</name>
    <dbReference type="NCBI Taxonomy" id="707214"/>
    <lineage>
        <taxon>Bacteria</taxon>
        <taxon>Pseudomonadati</taxon>
        <taxon>Pseudomonadota</taxon>
        <taxon>Alphaproteobacteria</taxon>
        <taxon>Sphingomonadales</taxon>
        <taxon>Sphingomonadaceae</taxon>
        <taxon>Novosphingobium</taxon>
    </lineage>
</organism>